<dbReference type="Proteomes" id="UP001595526">
    <property type="component" value="Unassembled WGS sequence"/>
</dbReference>
<protein>
    <submittedName>
        <fullName evidence="1">SusD/RagB family nutrient-binding outer membrane lipoprotein</fullName>
    </submittedName>
</protein>
<reference evidence="2" key="1">
    <citation type="journal article" date="2019" name="Int. J. Syst. Evol. Microbiol.">
        <title>The Global Catalogue of Microorganisms (GCM) 10K type strain sequencing project: providing services to taxonomists for standard genome sequencing and annotation.</title>
        <authorList>
            <consortium name="The Broad Institute Genomics Platform"/>
            <consortium name="The Broad Institute Genome Sequencing Center for Infectious Disease"/>
            <person name="Wu L."/>
            <person name="Ma J."/>
        </authorList>
    </citation>
    <scope>NUCLEOTIDE SEQUENCE [LARGE SCALE GENOMIC DNA]</scope>
    <source>
        <strain evidence="2">KCTC 52416</strain>
    </source>
</reference>
<comment type="caution">
    <text evidence="1">The sequence shown here is derived from an EMBL/GenBank/DDBJ whole genome shotgun (WGS) entry which is preliminary data.</text>
</comment>
<name>A0ABV7JNI7_9SPHI</name>
<dbReference type="InterPro" id="IPR011990">
    <property type="entry name" value="TPR-like_helical_dom_sf"/>
</dbReference>
<evidence type="ECO:0000313" key="1">
    <source>
        <dbReference type="EMBL" id="MFC3198373.1"/>
    </source>
</evidence>
<keyword evidence="1" id="KW-0449">Lipoprotein</keyword>
<gene>
    <name evidence="1" type="ORF">ACFOET_12185</name>
</gene>
<dbReference type="Gene3D" id="1.25.40.390">
    <property type="match status" value="1"/>
</dbReference>
<accession>A0ABV7JNI7</accession>
<proteinExistence type="predicted"/>
<evidence type="ECO:0000313" key="2">
    <source>
        <dbReference type="Proteomes" id="UP001595526"/>
    </source>
</evidence>
<dbReference type="RefSeq" id="WP_379022968.1">
    <property type="nucleotide sequence ID" value="NZ_JBHRTA010000037.1"/>
</dbReference>
<dbReference type="PROSITE" id="PS51257">
    <property type="entry name" value="PROKAR_LIPOPROTEIN"/>
    <property type="match status" value="1"/>
</dbReference>
<dbReference type="InterPro" id="IPR041662">
    <property type="entry name" value="SusD-like_2"/>
</dbReference>
<dbReference type="Pfam" id="PF12771">
    <property type="entry name" value="SusD-like_2"/>
    <property type="match status" value="1"/>
</dbReference>
<dbReference type="EMBL" id="JBHRTA010000037">
    <property type="protein sequence ID" value="MFC3198373.1"/>
    <property type="molecule type" value="Genomic_DNA"/>
</dbReference>
<dbReference type="SUPFAM" id="SSF48452">
    <property type="entry name" value="TPR-like"/>
    <property type="match status" value="1"/>
</dbReference>
<sequence length="477" mass="54013">MKSKIFTLVTSLCLCMFSSCDKNFEAINTDPNRLESVRPETLLAPILLNSTNALLSRSHRINHELMQYSVQINVMQEFHRYVFRATEFDYMWNHLYRWAGNASDMYNLANDIGDRNNMAIALIVKAWLMAALTDIYGDIPYKDAFKGAEKVYFPSFDEQRDIYASLLDELEEANGLIDVNATYNAANDPLFGGNLLKWKKFSNSLRLRFLVRVSNRSEMDAPARINELFADPATFPIMASSDDGAVFKYTGVNPYVNILFQLRDFDFRGDRRMGSTFVNLLNKTSDPRRDLIMSRNRVGEFVGVESGQPVGITASLADNAGEGTSTYLTALQAANQPAYLLTYPEVLFNLAEAAQKGWIEADAESLYTEAVEEAVRQWGIQPAPEFMGGTYVAYNGTFEQLMEQKYLALFFVGFESWSEYRRTGLPTLFKGTGTDNGGRMPNRFEYPVIVKATNRENVEVAAQRMGGDNLNSPMWWQ</sequence>
<keyword evidence="2" id="KW-1185">Reference proteome</keyword>
<organism evidence="1 2">
    <name type="scientific">Parapedobacter deserti</name>
    <dbReference type="NCBI Taxonomy" id="1912957"/>
    <lineage>
        <taxon>Bacteria</taxon>
        <taxon>Pseudomonadati</taxon>
        <taxon>Bacteroidota</taxon>
        <taxon>Sphingobacteriia</taxon>
        <taxon>Sphingobacteriales</taxon>
        <taxon>Sphingobacteriaceae</taxon>
        <taxon>Parapedobacter</taxon>
    </lineage>
</organism>